<keyword evidence="3 6" id="KW-0274">FAD</keyword>
<evidence type="ECO:0000256" key="1">
    <source>
        <dbReference type="ARBA" id="ARBA00001974"/>
    </source>
</evidence>
<evidence type="ECO:0000256" key="6">
    <source>
        <dbReference type="RuleBase" id="RU003968"/>
    </source>
</evidence>
<name>A0ABS6XN29_9SPHN</name>
<evidence type="ECO:0000259" key="9">
    <source>
        <dbReference type="PROSITE" id="PS00623"/>
    </source>
</evidence>
<evidence type="ECO:0000256" key="8">
    <source>
        <dbReference type="SAM" id="MobiDB-lite"/>
    </source>
</evidence>
<comment type="catalytic activity">
    <reaction evidence="7">
        <text>choline + A = betaine aldehyde + AH2</text>
        <dbReference type="Rhea" id="RHEA:17433"/>
        <dbReference type="ChEBI" id="CHEBI:13193"/>
        <dbReference type="ChEBI" id="CHEBI:15354"/>
        <dbReference type="ChEBI" id="CHEBI:15710"/>
        <dbReference type="ChEBI" id="CHEBI:17499"/>
        <dbReference type="EC" id="1.1.99.1"/>
    </reaction>
</comment>
<dbReference type="EC" id="1.1.99.1" evidence="5 7"/>
<gene>
    <name evidence="11" type="primary">betA</name>
    <name evidence="11" type="ORF">KY084_12170</name>
</gene>
<dbReference type="RefSeq" id="WP_219238745.1">
    <property type="nucleotide sequence ID" value="NZ_JAHWZX010000011.1"/>
</dbReference>
<comment type="similarity">
    <text evidence="6">Belongs to the GMC oxidoreductase family.</text>
</comment>
<dbReference type="InterPro" id="IPR000172">
    <property type="entry name" value="GMC_OxRdtase_N"/>
</dbReference>
<dbReference type="NCBIfam" id="TIGR01810">
    <property type="entry name" value="betA"/>
    <property type="match status" value="1"/>
</dbReference>
<evidence type="ECO:0000256" key="7">
    <source>
        <dbReference type="RuleBase" id="RU003969"/>
    </source>
</evidence>
<accession>A0ABS6XN29</accession>
<feature type="compositionally biased region" description="Polar residues" evidence="8">
    <location>
        <begin position="389"/>
        <end position="398"/>
    </location>
</feature>
<dbReference type="Proteomes" id="UP001197214">
    <property type="component" value="Unassembled WGS sequence"/>
</dbReference>
<comment type="pathway">
    <text evidence="7">Amine and polyamine biosynthesis; betaine biosynthesis via choline pathway; betaine aldehyde from choline (cytochrome c reductase route): step 1/1.</text>
</comment>
<dbReference type="InterPro" id="IPR011533">
    <property type="entry name" value="BetA"/>
</dbReference>
<evidence type="ECO:0000313" key="11">
    <source>
        <dbReference type="EMBL" id="MBW4331625.1"/>
    </source>
</evidence>
<dbReference type="PROSITE" id="PS00623">
    <property type="entry name" value="GMC_OXRED_1"/>
    <property type="match status" value="1"/>
</dbReference>
<feature type="region of interest" description="Disordered" evidence="8">
    <location>
        <begin position="386"/>
        <end position="405"/>
    </location>
</feature>
<dbReference type="PIRSF" id="PIRSF000137">
    <property type="entry name" value="Alcohol_oxidase"/>
    <property type="match status" value="1"/>
</dbReference>
<dbReference type="InterPro" id="IPR012132">
    <property type="entry name" value="GMC_OxRdtase"/>
</dbReference>
<keyword evidence="12" id="KW-1185">Reference proteome</keyword>
<dbReference type="Pfam" id="PF05199">
    <property type="entry name" value="GMC_oxred_C"/>
    <property type="match status" value="1"/>
</dbReference>
<feature type="domain" description="Glucose-methanol-choline oxidoreductase N-terminal" evidence="9">
    <location>
        <begin position="82"/>
        <end position="105"/>
    </location>
</feature>
<dbReference type="PANTHER" id="PTHR11552">
    <property type="entry name" value="GLUCOSE-METHANOL-CHOLINE GMC OXIDOREDUCTASE"/>
    <property type="match status" value="1"/>
</dbReference>
<sequence>MSTAYDYIIVGAGSAGCVLADRLTADGRNSVLVLEFGGSDRSVFIQMPSALSIPMNSPKFDWGYRSEPEPGLAGRRMHTPRGKVIGGSSSINGMVYVRGNPMDFEGWADQGAAGWDYAQVLPYFMRAESRAEGGTAYRGDRGPLHNRYGRLKNPLYTAFIDAAHAAGYPVTSDINGGQQEGFGRMDMTVHNGRRWSAANAYLKPALKRPNLTLITHAMVDRILFEGNRAVGLRYRQGDTEHEVRAGHEVIVSSGPINSPHLLKRSGIGPAAELARFDIPVVHDLPGVGENLQDHLEFYLQMECTQPITLYSVMNPIAKARIGAQWLLTKKGLGATNHFESCGFIRSAPGIPYPDIQFHFLPLAVSYDGSAAADRHGYQAHVGPMRSKSRGNVTLSGPRSNDRPSIRFNYMSHPDDWAEMRACLRLTREIFAQDPLKPFTGREMSPGADIVSDEQIDAWIAQKVESAYHPSCTCKIGADDDMMAVVDPQLRVRGVEALRVVDSSVMPAITTGNLNAPTIMIAEKAADHILGKQMLAPSEIEYSRASNWRDAQR</sequence>
<evidence type="ECO:0000313" key="12">
    <source>
        <dbReference type="Proteomes" id="UP001197214"/>
    </source>
</evidence>
<keyword evidence="2 6" id="KW-0285">Flavoprotein</keyword>
<dbReference type="PANTHER" id="PTHR11552:SF147">
    <property type="entry name" value="CHOLINE DEHYDROGENASE, MITOCHONDRIAL"/>
    <property type="match status" value="1"/>
</dbReference>
<evidence type="ECO:0000259" key="10">
    <source>
        <dbReference type="PROSITE" id="PS00624"/>
    </source>
</evidence>
<evidence type="ECO:0000256" key="3">
    <source>
        <dbReference type="ARBA" id="ARBA00022827"/>
    </source>
</evidence>
<dbReference type="NCBIfam" id="NF002550">
    <property type="entry name" value="PRK02106.1"/>
    <property type="match status" value="1"/>
</dbReference>
<evidence type="ECO:0000256" key="5">
    <source>
        <dbReference type="NCBIfam" id="TIGR01810"/>
    </source>
</evidence>
<evidence type="ECO:0000256" key="4">
    <source>
        <dbReference type="ARBA" id="ARBA00023002"/>
    </source>
</evidence>
<organism evidence="11 12">
    <name type="scientific">Stakelama flava</name>
    <dbReference type="NCBI Taxonomy" id="2860338"/>
    <lineage>
        <taxon>Bacteria</taxon>
        <taxon>Pseudomonadati</taxon>
        <taxon>Pseudomonadota</taxon>
        <taxon>Alphaproteobacteria</taxon>
        <taxon>Sphingomonadales</taxon>
        <taxon>Sphingomonadaceae</taxon>
        <taxon>Stakelama</taxon>
    </lineage>
</organism>
<keyword evidence="4 11" id="KW-0560">Oxidoreductase</keyword>
<dbReference type="InterPro" id="IPR007867">
    <property type="entry name" value="GMC_OxRtase_C"/>
</dbReference>
<feature type="domain" description="Glucose-methanol-choline oxidoreductase N-terminal" evidence="10">
    <location>
        <begin position="254"/>
        <end position="268"/>
    </location>
</feature>
<proteinExistence type="inferred from homology"/>
<dbReference type="EMBL" id="JAHWZX010000011">
    <property type="protein sequence ID" value="MBW4331625.1"/>
    <property type="molecule type" value="Genomic_DNA"/>
</dbReference>
<reference evidence="11 12" key="1">
    <citation type="submission" date="2021-07" db="EMBL/GenBank/DDBJ databases">
        <title>Stakelama flava sp. nov., a novel endophytic bacterium isolated from branch of Kandelia candel.</title>
        <authorList>
            <person name="Tuo L."/>
        </authorList>
    </citation>
    <scope>NUCLEOTIDE SEQUENCE [LARGE SCALE GENOMIC DNA]</scope>
    <source>
        <strain evidence="11 12">CBK3Z-3</strain>
    </source>
</reference>
<comment type="caution">
    <text evidence="11">The sequence shown here is derived from an EMBL/GenBank/DDBJ whole genome shotgun (WGS) entry which is preliminary data.</text>
</comment>
<protein>
    <recommendedName>
        <fullName evidence="5 7">Choline dehydrogenase</fullName>
        <ecNumber evidence="5 7">1.1.99.1</ecNumber>
    </recommendedName>
</protein>
<comment type="cofactor">
    <cofactor evidence="1">
        <name>FAD</name>
        <dbReference type="ChEBI" id="CHEBI:57692"/>
    </cofactor>
</comment>
<evidence type="ECO:0000256" key="2">
    <source>
        <dbReference type="ARBA" id="ARBA00022630"/>
    </source>
</evidence>
<dbReference type="Pfam" id="PF00732">
    <property type="entry name" value="GMC_oxred_N"/>
    <property type="match status" value="1"/>
</dbReference>
<dbReference type="GO" id="GO:0008812">
    <property type="term" value="F:choline dehydrogenase activity"/>
    <property type="evidence" value="ECO:0007669"/>
    <property type="project" value="UniProtKB-EC"/>
</dbReference>
<dbReference type="PROSITE" id="PS00624">
    <property type="entry name" value="GMC_OXRED_2"/>
    <property type="match status" value="1"/>
</dbReference>